<dbReference type="GO" id="GO:0045454">
    <property type="term" value="P:cell redox homeostasis"/>
    <property type="evidence" value="ECO:0007669"/>
    <property type="project" value="TreeGrafter"/>
</dbReference>
<dbReference type="Pfam" id="PF02683">
    <property type="entry name" value="DsbD_TM"/>
    <property type="match status" value="1"/>
</dbReference>
<feature type="transmembrane region" description="Helical" evidence="6">
    <location>
        <begin position="551"/>
        <end position="569"/>
    </location>
</feature>
<feature type="transmembrane region" description="Helical" evidence="6">
    <location>
        <begin position="428"/>
        <end position="455"/>
    </location>
</feature>
<evidence type="ECO:0000256" key="5">
    <source>
        <dbReference type="ARBA" id="ARBA00023136"/>
    </source>
</evidence>
<feature type="chain" id="PRO_5002122996" evidence="7">
    <location>
        <begin position="30"/>
        <end position="699"/>
    </location>
</feature>
<keyword evidence="2 6" id="KW-0812">Transmembrane</keyword>
<dbReference type="EMBL" id="BBSC01000003">
    <property type="protein sequence ID" value="GAM74574.1"/>
    <property type="molecule type" value="Genomic_DNA"/>
</dbReference>
<name>A0A0B8QJ32_9VIBR</name>
<keyword evidence="4 6" id="KW-1133">Transmembrane helix</keyword>
<dbReference type="PANTHER" id="PTHR32234">
    <property type="entry name" value="THIOL:DISULFIDE INTERCHANGE PROTEIN DSBD"/>
    <property type="match status" value="1"/>
</dbReference>
<keyword evidence="5 6" id="KW-0472">Membrane</keyword>
<dbReference type="CDD" id="cd02953">
    <property type="entry name" value="DsbDgamma"/>
    <property type="match status" value="1"/>
</dbReference>
<dbReference type="InterPro" id="IPR036249">
    <property type="entry name" value="Thioredoxin-like_sf"/>
</dbReference>
<evidence type="ECO:0000256" key="1">
    <source>
        <dbReference type="ARBA" id="ARBA00004141"/>
    </source>
</evidence>
<comment type="caution">
    <text evidence="10">The sequence shown here is derived from an EMBL/GenBank/DDBJ whole genome shotgun (WGS) entry which is preliminary data.</text>
</comment>
<dbReference type="PANTHER" id="PTHR32234:SF3">
    <property type="entry name" value="SUPPRESSION OF COPPER SENSITIVITY PROTEIN"/>
    <property type="match status" value="1"/>
</dbReference>
<dbReference type="STRING" id="1481914.JCM19241_917"/>
<dbReference type="AlphaFoldDB" id="A0A0B8QJ32"/>
<protein>
    <submittedName>
        <fullName evidence="10">Membrane protein</fullName>
    </submittedName>
</protein>
<dbReference type="Gene3D" id="3.40.30.10">
    <property type="entry name" value="Glutaredoxin"/>
    <property type="match status" value="1"/>
</dbReference>
<reference evidence="10 11" key="2">
    <citation type="submission" date="2015-01" db="EMBL/GenBank/DDBJ databases">
        <authorList>
            <consortium name="NBRP consortium"/>
            <person name="Sawabe T."/>
            <person name="Meirelles P."/>
            <person name="Feng G."/>
            <person name="Sayaka M."/>
            <person name="Hattori M."/>
            <person name="Ohkuma M."/>
        </authorList>
    </citation>
    <scope>NUCLEOTIDE SEQUENCE [LARGE SCALE GENOMIC DNA]</scope>
    <source>
        <strain evidence="11">JCM 19241</strain>
    </source>
</reference>
<dbReference type="GO" id="GO:0016020">
    <property type="term" value="C:membrane"/>
    <property type="evidence" value="ECO:0007669"/>
    <property type="project" value="UniProtKB-SubCell"/>
</dbReference>
<feature type="domain" description="Thiol:disulfide interchange protein DsbD N-terminal" evidence="9">
    <location>
        <begin position="52"/>
        <end position="160"/>
    </location>
</feature>
<proteinExistence type="predicted"/>
<reference evidence="10 11" key="1">
    <citation type="submission" date="2015-01" db="EMBL/GenBank/DDBJ databases">
        <title>Vibrio sp. C94 JCM 19241 whole genome shotgun sequence.</title>
        <authorList>
            <person name="Sawabe T."/>
            <person name="Meirelles P."/>
            <person name="Feng G."/>
            <person name="Sayaka M."/>
            <person name="Hattori M."/>
            <person name="Ohkuma M."/>
        </authorList>
    </citation>
    <scope>NUCLEOTIDE SEQUENCE [LARGE SCALE GENOMIC DNA]</scope>
    <source>
        <strain evidence="11">JCM 19241</strain>
    </source>
</reference>
<sequence length="699" mass="75847">MQQTKRYLRTVKVWLFAMLCAFSATSLHAQTQDTGWLINEQHTPIQTRFVVTGQANKADKTLAGYLEVKLSGDWKTYWRSPGEGGIAPSLTWEDSHNITHMDWHWPYPQRFELLGIKTLGYKHDVVFPMTLHVEDMSKPTVLDVKLTLSSCTSICVLTEYPIHLEFTPNDLTLLDDGMRVYAQGMSLVPKPSPTISDVKAVWDQSKSQLQVTAVNSLGWSQPDVIVDGPSDEMQDADFSLPTISTEGNTVTATYDVSSWMGTPKLDDESIHVTLKSGDFTAEHGANVSAGNISHTTSDTSLAQMLLFALLGGLILNVMPCVFPVLGMKLSGIVSAQGLEKRQIKLQFLSSAAGILASFWLIASFLTVLKLSGSAIGWGIQFQSGWFIGVMFLVTALFGANMLGLFEIQLSSNTSTWLASKGNNSHKGHFVQGMFATLLATPCSAPFLGTAVAFALGTNIPTLFGIFTALALGMALPWLLVALFPSIAKALPKPGVWMNKVKYLFAIMMLTTSIWLLSLLSVHVSAMTLYIVAGVFALLLMIQTLRVHNAKFTATIAIVLSALVGIGAFASNSSTSQVLAAEPDWQPLSVEAIHQYVDEGKVVFVDVTADWCVTCKANKVGVLLQEPVYSTLTNGEIIPMQGDWTKPSATITDYLQSHDRFGVPFNVVYGPGAPEGIKLPVILSSDAVMQAIEKAGAHNG</sequence>
<dbReference type="GO" id="GO:0017004">
    <property type="term" value="P:cytochrome complex assembly"/>
    <property type="evidence" value="ECO:0007669"/>
    <property type="project" value="UniProtKB-KW"/>
</dbReference>
<feature type="transmembrane region" description="Helical" evidence="6">
    <location>
        <begin position="385"/>
        <end position="407"/>
    </location>
</feature>
<evidence type="ECO:0000256" key="6">
    <source>
        <dbReference type="SAM" id="Phobius"/>
    </source>
</evidence>
<dbReference type="InterPro" id="IPR028250">
    <property type="entry name" value="DsbDN"/>
</dbReference>
<dbReference type="InterPro" id="IPR035671">
    <property type="entry name" value="DsbD_gamma"/>
</dbReference>
<keyword evidence="3" id="KW-0201">Cytochrome c-type biogenesis</keyword>
<dbReference type="Proteomes" id="UP000031666">
    <property type="component" value="Unassembled WGS sequence"/>
</dbReference>
<dbReference type="Pfam" id="PF11412">
    <property type="entry name" value="DsbD_N"/>
    <property type="match status" value="1"/>
</dbReference>
<feature type="transmembrane region" description="Helical" evidence="6">
    <location>
        <begin position="526"/>
        <end position="544"/>
    </location>
</feature>
<feature type="transmembrane region" description="Helical" evidence="6">
    <location>
        <begin position="345"/>
        <end position="365"/>
    </location>
</feature>
<evidence type="ECO:0000256" key="4">
    <source>
        <dbReference type="ARBA" id="ARBA00022989"/>
    </source>
</evidence>
<comment type="subcellular location">
    <subcellularLocation>
        <location evidence="1">Membrane</location>
        <topology evidence="1">Multi-pass membrane protein</topology>
    </subcellularLocation>
</comment>
<organism evidence="10 11">
    <name type="scientific">Vibrio ishigakensis</name>
    <dbReference type="NCBI Taxonomy" id="1481914"/>
    <lineage>
        <taxon>Bacteria</taxon>
        <taxon>Pseudomonadati</taxon>
        <taxon>Pseudomonadota</taxon>
        <taxon>Gammaproteobacteria</taxon>
        <taxon>Vibrionales</taxon>
        <taxon>Vibrionaceae</taxon>
        <taxon>Vibrio</taxon>
    </lineage>
</organism>
<evidence type="ECO:0000313" key="10">
    <source>
        <dbReference type="EMBL" id="GAM74574.1"/>
    </source>
</evidence>
<feature type="domain" description="Cytochrome C biogenesis protein transmembrane" evidence="8">
    <location>
        <begin position="304"/>
        <end position="517"/>
    </location>
</feature>
<dbReference type="Pfam" id="PF13899">
    <property type="entry name" value="Thioredoxin_7"/>
    <property type="match status" value="1"/>
</dbReference>
<evidence type="ECO:0000256" key="7">
    <source>
        <dbReference type="SAM" id="SignalP"/>
    </source>
</evidence>
<feature type="transmembrane region" description="Helical" evidence="6">
    <location>
        <begin position="304"/>
        <end position="325"/>
    </location>
</feature>
<evidence type="ECO:0000256" key="3">
    <source>
        <dbReference type="ARBA" id="ARBA00022748"/>
    </source>
</evidence>
<dbReference type="SUPFAM" id="SSF52833">
    <property type="entry name" value="Thioredoxin-like"/>
    <property type="match status" value="1"/>
</dbReference>
<accession>A0A0B8QJ32</accession>
<evidence type="ECO:0000313" key="11">
    <source>
        <dbReference type="Proteomes" id="UP000031666"/>
    </source>
</evidence>
<evidence type="ECO:0000259" key="9">
    <source>
        <dbReference type="Pfam" id="PF11412"/>
    </source>
</evidence>
<feature type="transmembrane region" description="Helical" evidence="6">
    <location>
        <begin position="502"/>
        <end position="520"/>
    </location>
</feature>
<dbReference type="GO" id="GO:0015035">
    <property type="term" value="F:protein-disulfide reductase activity"/>
    <property type="evidence" value="ECO:0007669"/>
    <property type="project" value="TreeGrafter"/>
</dbReference>
<dbReference type="InterPro" id="IPR003834">
    <property type="entry name" value="Cyt_c_assmbl_TM_dom"/>
</dbReference>
<keyword evidence="7" id="KW-0732">Signal</keyword>
<gene>
    <name evidence="10" type="ORF">JCM19241_917</name>
</gene>
<evidence type="ECO:0000259" key="8">
    <source>
        <dbReference type="Pfam" id="PF02683"/>
    </source>
</evidence>
<feature type="signal peptide" evidence="7">
    <location>
        <begin position="1"/>
        <end position="29"/>
    </location>
</feature>
<evidence type="ECO:0000256" key="2">
    <source>
        <dbReference type="ARBA" id="ARBA00022692"/>
    </source>
</evidence>
<feature type="transmembrane region" description="Helical" evidence="6">
    <location>
        <begin position="461"/>
        <end position="482"/>
    </location>
</feature>